<protein>
    <submittedName>
        <fullName evidence="1">Uncharacterized protein</fullName>
    </submittedName>
</protein>
<name>A0A2S5CFH9_9GAMM</name>
<dbReference type="Proteomes" id="UP000237423">
    <property type="component" value="Unassembled WGS sequence"/>
</dbReference>
<accession>A0A2S5CFH9</accession>
<evidence type="ECO:0000313" key="2">
    <source>
        <dbReference type="Proteomes" id="UP000237423"/>
    </source>
</evidence>
<reference evidence="1 2" key="1">
    <citation type="submission" date="2017-11" db="EMBL/GenBank/DDBJ databases">
        <title>Draft Genome Sequence of Methylobacter psychrotolerans Sph1T, an Obligate Methanotroph from Low-Temperature Environments.</title>
        <authorList>
            <person name="Oshkin I.Y."/>
            <person name="Miroshnikov K."/>
            <person name="Belova S.E."/>
            <person name="Korzhenkov A."/>
            <person name="Toshchakov S.V."/>
            <person name="Dedysh S.N."/>
        </authorList>
    </citation>
    <scope>NUCLEOTIDE SEQUENCE [LARGE SCALE GENOMIC DNA]</scope>
    <source>
        <strain evidence="1 2">Sph1</strain>
    </source>
</reference>
<sequence length="169" mass="18188">MDAAAIALKKQINSEDQLAQAMKGIGEPIAVGDKIKDVNRLIAEYGGNVSDWAKMTSKSYTAPDGQQISTHWYQNYDLDLNVEFKSIATEWSKNAGIKLFKGGAIILGGLAVAAEVLDPTTYIYSGGGVPPGATETWFGYTHSDNSANGGFVLYPNKPNTNMMKSVYAK</sequence>
<comment type="caution">
    <text evidence="1">The sequence shown here is derived from an EMBL/GenBank/DDBJ whole genome shotgun (WGS) entry which is preliminary data.</text>
</comment>
<evidence type="ECO:0000313" key="1">
    <source>
        <dbReference type="EMBL" id="POZ49566.1"/>
    </source>
</evidence>
<dbReference type="AlphaFoldDB" id="A0A2S5CFH9"/>
<proteinExistence type="predicted"/>
<organism evidence="1 2">
    <name type="scientific">Methylovulum psychrotolerans</name>
    <dbReference type="NCBI Taxonomy" id="1704499"/>
    <lineage>
        <taxon>Bacteria</taxon>
        <taxon>Pseudomonadati</taxon>
        <taxon>Pseudomonadota</taxon>
        <taxon>Gammaproteobacteria</taxon>
        <taxon>Methylococcales</taxon>
        <taxon>Methylococcaceae</taxon>
        <taxon>Methylovulum</taxon>
    </lineage>
</organism>
<gene>
    <name evidence="1" type="ORF">AADEFJLK_04667</name>
</gene>
<dbReference type="EMBL" id="PGFZ01000060">
    <property type="protein sequence ID" value="POZ49566.1"/>
    <property type="molecule type" value="Genomic_DNA"/>
</dbReference>